<feature type="compositionally biased region" description="Polar residues" evidence="2">
    <location>
        <begin position="260"/>
        <end position="271"/>
    </location>
</feature>
<dbReference type="EMBL" id="HG937694">
    <property type="protein sequence ID" value="CDP38612.1"/>
    <property type="molecule type" value="Genomic_DNA"/>
</dbReference>
<dbReference type="NCBIfam" id="TIGR01489">
    <property type="entry name" value="DKMTPPase-SF"/>
    <property type="match status" value="1"/>
</dbReference>
<dbReference type="PhylomeDB" id="A0A060TIH3"/>
<dbReference type="SUPFAM" id="SSF56784">
    <property type="entry name" value="HAD-like"/>
    <property type="match status" value="1"/>
</dbReference>
<dbReference type="NCBIfam" id="TIGR01488">
    <property type="entry name" value="HAD-SF-IB"/>
    <property type="match status" value="1"/>
</dbReference>
<accession>A0A060TIH3</accession>
<feature type="region of interest" description="Disordered" evidence="2">
    <location>
        <begin position="253"/>
        <end position="295"/>
    </location>
</feature>
<dbReference type="InterPro" id="IPR050849">
    <property type="entry name" value="HAD-like_hydrolase_phosphatase"/>
</dbReference>
<evidence type="ECO:0000313" key="3">
    <source>
        <dbReference type="EMBL" id="CDP38612.1"/>
    </source>
</evidence>
<dbReference type="InterPro" id="IPR006384">
    <property type="entry name" value="HAD_hydro_PyrdxlP_Pase-like"/>
</dbReference>
<evidence type="ECO:0000256" key="1">
    <source>
        <dbReference type="ARBA" id="ARBA00022801"/>
    </source>
</evidence>
<dbReference type="Pfam" id="PF12710">
    <property type="entry name" value="HAD"/>
    <property type="match status" value="1"/>
</dbReference>
<dbReference type="InterPro" id="IPR023214">
    <property type="entry name" value="HAD_sf"/>
</dbReference>
<name>A0A060TIH3_BLAAD</name>
<proteinExistence type="predicted"/>
<dbReference type="PANTHER" id="PTHR28181">
    <property type="entry name" value="UPF0655 PROTEIN YCR015C"/>
    <property type="match status" value="1"/>
</dbReference>
<reference evidence="3" key="1">
    <citation type="submission" date="2014-02" db="EMBL/GenBank/DDBJ databases">
        <authorList>
            <person name="Genoscope - CEA"/>
        </authorList>
    </citation>
    <scope>NUCLEOTIDE SEQUENCE</scope>
    <source>
        <strain evidence="3">LS3</strain>
    </source>
</reference>
<dbReference type="Gene3D" id="3.90.1470.20">
    <property type="match status" value="1"/>
</dbReference>
<dbReference type="AlphaFoldDB" id="A0A060TIH3"/>
<sequence>MTTPVLSLNDLTVPKPSGLPGASVTQNRHIAIFSDFDGTIFHQDTGHVLFDRFGCGEKRREELDGSIGKTRSFREASEEMWGSLNVTLEEGLKALKENLVLDQDFKPFLEYCEAHNIPFSVISAGLKPLLRGALDAFLGPERSSTINIVSNDADIQGTKWKPVWRHDSELGHDKARSIREFKESAAGENDPLIVFIGDGVSDLAAASQADILFARRGLKLEEYCIEHQIPYIPYDSFKDVQVDIKSLVRGNPFHDPDFESNASSTASSEMNSPIVYGPATPAVELPKNPMSGRPVTMRTISERSVGERPGNVDLHVA</sequence>
<dbReference type="GO" id="GO:0016791">
    <property type="term" value="F:phosphatase activity"/>
    <property type="evidence" value="ECO:0007669"/>
    <property type="project" value="InterPro"/>
</dbReference>
<organism evidence="3">
    <name type="scientific">Blastobotrys adeninivorans</name>
    <name type="common">Yeast</name>
    <name type="synonym">Arxula adeninivorans</name>
    <dbReference type="NCBI Taxonomy" id="409370"/>
    <lineage>
        <taxon>Eukaryota</taxon>
        <taxon>Fungi</taxon>
        <taxon>Dikarya</taxon>
        <taxon>Ascomycota</taxon>
        <taxon>Saccharomycotina</taxon>
        <taxon>Dipodascomycetes</taxon>
        <taxon>Dipodascales</taxon>
        <taxon>Trichomonascaceae</taxon>
        <taxon>Blastobotrys</taxon>
    </lineage>
</organism>
<keyword evidence="1" id="KW-0378">Hydrolase</keyword>
<protein>
    <submittedName>
        <fullName evidence="3">ARAD1D38522p</fullName>
    </submittedName>
</protein>
<dbReference type="Gene3D" id="3.40.50.1000">
    <property type="entry name" value="HAD superfamily/HAD-like"/>
    <property type="match status" value="1"/>
</dbReference>
<evidence type="ECO:0000256" key="2">
    <source>
        <dbReference type="SAM" id="MobiDB-lite"/>
    </source>
</evidence>
<dbReference type="InterPro" id="IPR036412">
    <property type="entry name" value="HAD-like_sf"/>
</dbReference>
<dbReference type="PANTHER" id="PTHR28181:SF2">
    <property type="entry name" value="PHOSPHORIC MONOESTER HYDROLASE"/>
    <property type="match status" value="1"/>
</dbReference>
<gene>
    <name evidence="3" type="ORF">GNLVRS02_ARAD1D38522g</name>
</gene>
<reference evidence="3" key="2">
    <citation type="submission" date="2014-06" db="EMBL/GenBank/DDBJ databases">
        <title>The complete genome of Blastobotrys (Arxula) adeninivorans LS3 - a yeast of biotechnological interest.</title>
        <authorList>
            <person name="Kunze G."/>
            <person name="Gaillardin C."/>
            <person name="Czernicka M."/>
            <person name="Durrens P."/>
            <person name="Martin T."/>
            <person name="Boer E."/>
            <person name="Gabaldon T."/>
            <person name="Cruz J."/>
            <person name="Talla E."/>
            <person name="Marck C."/>
            <person name="Goffeau A."/>
            <person name="Barbe V."/>
            <person name="Baret P."/>
            <person name="Baronian K."/>
            <person name="Beier S."/>
            <person name="Bleykasten C."/>
            <person name="Bode R."/>
            <person name="Casaregola S."/>
            <person name="Despons L."/>
            <person name="Fairhead C."/>
            <person name="Giersberg M."/>
            <person name="Gierski P."/>
            <person name="Hahnel U."/>
            <person name="Hartmann A."/>
            <person name="Jankowska D."/>
            <person name="Jubin C."/>
            <person name="Jung P."/>
            <person name="Lafontaine I."/>
            <person name="Leh-Louis V."/>
            <person name="Lemaire M."/>
            <person name="Marcet-Houben M."/>
            <person name="Mascher M."/>
            <person name="Morel G."/>
            <person name="Richard G.-F."/>
            <person name="Riechen J."/>
            <person name="Sacerdot C."/>
            <person name="Sarkar A."/>
            <person name="Savel G."/>
            <person name="Schacherer J."/>
            <person name="Sherman D."/>
            <person name="Straub M.-L."/>
            <person name="Stein N."/>
            <person name="Thierry A."/>
            <person name="Trautwein-Schult A."/>
            <person name="Westhof E."/>
            <person name="Worch S."/>
            <person name="Dujon B."/>
            <person name="Souciet J.-L."/>
            <person name="Wincker P."/>
            <person name="Scholz U."/>
            <person name="Neuveglise N."/>
        </authorList>
    </citation>
    <scope>NUCLEOTIDE SEQUENCE</scope>
    <source>
        <strain evidence="3">LS3</strain>
    </source>
</reference>